<evidence type="ECO:0000313" key="4">
    <source>
        <dbReference type="WBParaSite" id="Pan_g6710.t1"/>
    </source>
</evidence>
<dbReference type="AlphaFoldDB" id="A0A7E4W590"/>
<feature type="signal peptide" evidence="1">
    <location>
        <begin position="1"/>
        <end position="19"/>
    </location>
</feature>
<dbReference type="PRINTS" id="PR00838">
    <property type="entry name" value="V5ALLERGEN"/>
</dbReference>
<keyword evidence="3" id="KW-1185">Reference proteome</keyword>
<dbReference type="Gene3D" id="3.40.33.10">
    <property type="entry name" value="CAP"/>
    <property type="match status" value="1"/>
</dbReference>
<name>A0A7E4W590_PANRE</name>
<dbReference type="InterPro" id="IPR018244">
    <property type="entry name" value="Allrgn_V5/Tpx1_CS"/>
</dbReference>
<dbReference type="SUPFAM" id="SSF55797">
    <property type="entry name" value="PR-1-like"/>
    <property type="match status" value="1"/>
</dbReference>
<feature type="domain" description="SCP" evidence="2">
    <location>
        <begin position="58"/>
        <end position="216"/>
    </location>
</feature>
<reference evidence="4" key="2">
    <citation type="submission" date="2020-10" db="UniProtKB">
        <authorList>
            <consortium name="WormBaseParasite"/>
        </authorList>
    </citation>
    <scope>IDENTIFICATION</scope>
</reference>
<proteinExistence type="predicted"/>
<dbReference type="PROSITE" id="PS01010">
    <property type="entry name" value="CRISP_2"/>
    <property type="match status" value="1"/>
</dbReference>
<protein>
    <submittedName>
        <fullName evidence="4">SCP domain-containing protein</fullName>
    </submittedName>
</protein>
<dbReference type="CDD" id="cd05380">
    <property type="entry name" value="CAP_euk"/>
    <property type="match status" value="1"/>
</dbReference>
<reference evidence="3" key="1">
    <citation type="journal article" date="2013" name="Genetics">
        <title>The draft genome and transcriptome of Panagrellus redivivus are shaped by the harsh demands of a free-living lifestyle.</title>
        <authorList>
            <person name="Srinivasan J."/>
            <person name="Dillman A.R."/>
            <person name="Macchietto M.G."/>
            <person name="Heikkinen L."/>
            <person name="Lakso M."/>
            <person name="Fracchia K.M."/>
            <person name="Antoshechkin I."/>
            <person name="Mortazavi A."/>
            <person name="Wong G."/>
            <person name="Sternberg P.W."/>
        </authorList>
    </citation>
    <scope>NUCLEOTIDE SEQUENCE [LARGE SCALE GENOMIC DNA]</scope>
    <source>
        <strain evidence="3">MT8872</strain>
    </source>
</reference>
<dbReference type="Pfam" id="PF00188">
    <property type="entry name" value="CAP"/>
    <property type="match status" value="1"/>
</dbReference>
<evidence type="ECO:0000313" key="3">
    <source>
        <dbReference type="Proteomes" id="UP000492821"/>
    </source>
</evidence>
<feature type="chain" id="PRO_5028928378" evidence="1">
    <location>
        <begin position="20"/>
        <end position="246"/>
    </location>
</feature>
<dbReference type="GO" id="GO:0005576">
    <property type="term" value="C:extracellular region"/>
    <property type="evidence" value="ECO:0007669"/>
    <property type="project" value="InterPro"/>
</dbReference>
<dbReference type="Proteomes" id="UP000492821">
    <property type="component" value="Unassembled WGS sequence"/>
</dbReference>
<dbReference type="SMART" id="SM00198">
    <property type="entry name" value="SCP"/>
    <property type="match status" value="1"/>
</dbReference>
<evidence type="ECO:0000256" key="1">
    <source>
        <dbReference type="SAM" id="SignalP"/>
    </source>
</evidence>
<dbReference type="InterPro" id="IPR002413">
    <property type="entry name" value="V5_allergen-like"/>
</dbReference>
<accession>A0A7E4W590</accession>
<evidence type="ECO:0000259" key="2">
    <source>
        <dbReference type="SMART" id="SM00198"/>
    </source>
</evidence>
<dbReference type="PRINTS" id="PR00837">
    <property type="entry name" value="V5TPXLIKE"/>
</dbReference>
<dbReference type="PANTHER" id="PTHR10334">
    <property type="entry name" value="CYSTEINE-RICH SECRETORY PROTEIN-RELATED"/>
    <property type="match status" value="1"/>
</dbReference>
<organism evidence="3 4">
    <name type="scientific">Panagrellus redivivus</name>
    <name type="common">Microworm</name>
    <dbReference type="NCBI Taxonomy" id="6233"/>
    <lineage>
        <taxon>Eukaryota</taxon>
        <taxon>Metazoa</taxon>
        <taxon>Ecdysozoa</taxon>
        <taxon>Nematoda</taxon>
        <taxon>Chromadorea</taxon>
        <taxon>Rhabditida</taxon>
        <taxon>Tylenchina</taxon>
        <taxon>Panagrolaimomorpha</taxon>
        <taxon>Panagrolaimoidea</taxon>
        <taxon>Panagrolaimidae</taxon>
        <taxon>Panagrellus</taxon>
    </lineage>
</organism>
<dbReference type="InterPro" id="IPR001283">
    <property type="entry name" value="CRISP-related"/>
</dbReference>
<dbReference type="InterPro" id="IPR035940">
    <property type="entry name" value="CAP_sf"/>
</dbReference>
<sequence>MKRIWMFVFCIGTFAIADARKCSKLTPAGFKKTDGVFDYDHGGKVCENLNTRTTFGNDVRQHILDRHNMYRANLANGCAKLPNGTRAPSGRDIKKLVYNCTLEAIAQKFANQCAGHVHSKFETRPHIGENLYFGWDPSRKAKTDWFAKGADAWWAELQKYGLKYSADNSKIFYGKGAGHFGQMAWANTRSVGCGFNRCARTVYMVCNYYPAGNINKKTIYQKGKPCKNGKSCKSGKCDKATGLCFA</sequence>
<dbReference type="InterPro" id="IPR014044">
    <property type="entry name" value="CAP_dom"/>
</dbReference>
<keyword evidence="1" id="KW-0732">Signal</keyword>
<dbReference type="WBParaSite" id="Pan_g6710.t1">
    <property type="protein sequence ID" value="Pan_g6710.t1"/>
    <property type="gene ID" value="Pan_g6710"/>
</dbReference>